<protein>
    <submittedName>
        <fullName evidence="2">Uncharacterized protein</fullName>
    </submittedName>
</protein>
<feature type="compositionally biased region" description="Low complexity" evidence="1">
    <location>
        <begin position="203"/>
        <end position="236"/>
    </location>
</feature>
<feature type="region of interest" description="Disordered" evidence="1">
    <location>
        <begin position="203"/>
        <end position="238"/>
    </location>
</feature>
<keyword evidence="3" id="KW-1185">Reference proteome</keyword>
<reference evidence="2 3" key="1">
    <citation type="submission" date="2024-04" db="EMBL/GenBank/DDBJ databases">
        <title>Phyllosticta paracitricarpa is synonymous to the EU quarantine fungus P. citricarpa based on phylogenomic analyses.</title>
        <authorList>
            <consortium name="Lawrence Berkeley National Laboratory"/>
            <person name="Van Ingen-Buijs V.A."/>
            <person name="Van Westerhoven A.C."/>
            <person name="Haridas S."/>
            <person name="Skiadas P."/>
            <person name="Martin F."/>
            <person name="Groenewald J.Z."/>
            <person name="Crous P.W."/>
            <person name="Seidl M.F."/>
        </authorList>
    </citation>
    <scope>NUCLEOTIDE SEQUENCE [LARGE SCALE GENOMIC DNA]</scope>
    <source>
        <strain evidence="2 3">CBS 123371</strain>
    </source>
</reference>
<dbReference type="EMBL" id="JBBPHU010000004">
    <property type="protein sequence ID" value="KAK7518768.1"/>
    <property type="molecule type" value="Genomic_DNA"/>
</dbReference>
<name>A0ABR1KPC4_9PEZI</name>
<proteinExistence type="predicted"/>
<dbReference type="Proteomes" id="UP001363622">
    <property type="component" value="Unassembled WGS sequence"/>
</dbReference>
<gene>
    <name evidence="2" type="ORF">IWZ03DRAFT_374599</name>
</gene>
<organism evidence="2 3">
    <name type="scientific">Phyllosticta citriasiana</name>
    <dbReference type="NCBI Taxonomy" id="595635"/>
    <lineage>
        <taxon>Eukaryota</taxon>
        <taxon>Fungi</taxon>
        <taxon>Dikarya</taxon>
        <taxon>Ascomycota</taxon>
        <taxon>Pezizomycotina</taxon>
        <taxon>Dothideomycetes</taxon>
        <taxon>Dothideomycetes incertae sedis</taxon>
        <taxon>Botryosphaeriales</taxon>
        <taxon>Phyllostictaceae</taxon>
        <taxon>Phyllosticta</taxon>
    </lineage>
</organism>
<accession>A0ABR1KPC4</accession>
<feature type="region of interest" description="Disordered" evidence="1">
    <location>
        <begin position="27"/>
        <end position="48"/>
    </location>
</feature>
<evidence type="ECO:0000256" key="1">
    <source>
        <dbReference type="SAM" id="MobiDB-lite"/>
    </source>
</evidence>
<sequence>MAALRGLRRRLSRLLISSRNLSTGALMTSTESSCDDSSVSSTSGSISGPASLDSVRICFHSVGAPMDVDTDTSLLDFINDEVSLRPSLTQLPTIEQLAFAKYLLGRAREQHSPQESTASTPGDWLRALSLGLSLRSKCDCNSPALHSTESTYSGHDADDECGLGIFGISGMRSASIHSESSMYTSDDETDYCDLRNYSTVSLPQVQDSVSSSSPSIYSQSSGSETDSPSSSCSAPSGTLHRRASAPSLSSRSAYSFDFDAWTSYTWSTCSAHSSPMGTPRPPTASSYARLALVPSFTSAASSSGVLPPSSSPFFQTAYKSVYSPNACDALSLCRLPSAAAWSVTQLSLCDVKVGMLGRWVKGRVNRQVGGKVRRGWRRVKMGASVGN</sequence>
<evidence type="ECO:0000313" key="2">
    <source>
        <dbReference type="EMBL" id="KAK7518768.1"/>
    </source>
</evidence>
<evidence type="ECO:0000313" key="3">
    <source>
        <dbReference type="Proteomes" id="UP001363622"/>
    </source>
</evidence>
<feature type="compositionally biased region" description="Low complexity" evidence="1">
    <location>
        <begin position="29"/>
        <end position="48"/>
    </location>
</feature>
<comment type="caution">
    <text evidence="2">The sequence shown here is derived from an EMBL/GenBank/DDBJ whole genome shotgun (WGS) entry which is preliminary data.</text>
</comment>